<dbReference type="PANTHER" id="PTHR42852:SF13">
    <property type="entry name" value="PROTEIN DIPZ"/>
    <property type="match status" value="1"/>
</dbReference>
<dbReference type="InterPro" id="IPR050553">
    <property type="entry name" value="Thioredoxin_ResA/DsbE_sf"/>
</dbReference>
<reference evidence="2" key="1">
    <citation type="journal article" date="2014" name="Front. Microbiol.">
        <title>High frequency of phylogenetically diverse reductive dehalogenase-homologous genes in deep subseafloor sedimentary metagenomes.</title>
        <authorList>
            <person name="Kawai M."/>
            <person name="Futagami T."/>
            <person name="Toyoda A."/>
            <person name="Takaki Y."/>
            <person name="Nishi S."/>
            <person name="Hori S."/>
            <person name="Arai W."/>
            <person name="Tsubouchi T."/>
            <person name="Morono Y."/>
            <person name="Uchiyama I."/>
            <person name="Ito T."/>
            <person name="Fujiyama A."/>
            <person name="Inagaki F."/>
            <person name="Takami H."/>
        </authorList>
    </citation>
    <scope>NUCLEOTIDE SEQUENCE</scope>
    <source>
        <strain evidence="2">Expedition CK06-06</strain>
    </source>
</reference>
<dbReference type="PANTHER" id="PTHR42852">
    <property type="entry name" value="THIOL:DISULFIDE INTERCHANGE PROTEIN DSBE"/>
    <property type="match status" value="1"/>
</dbReference>
<organism evidence="2">
    <name type="scientific">marine sediment metagenome</name>
    <dbReference type="NCBI Taxonomy" id="412755"/>
    <lineage>
        <taxon>unclassified sequences</taxon>
        <taxon>metagenomes</taxon>
        <taxon>ecological metagenomes</taxon>
    </lineage>
</organism>
<sequence>FFHMCWDTMLNHIDAMRIIGKRRIDGRNCIGIEISFMEGQRSWYLWLSDHDNFPRGLKEVVRAGSNTIVTTEKYFNVRFNGELEEAAFKWTPPADWKEIIVPEPEETALKVGQIAPEIALQSIDGEEIKLSDYRGSVVWLVVWRVGCPPCRAEMPVLERLYKENTHKGFVVLGVNFIDDKQIVRDLLIKNNITFPNIVDSSDAAIEVMLGEYSGDTTPANYIIGIDGRIVDRWFGYDKNDMRGFKTVQELLGN</sequence>
<gene>
    <name evidence="2" type="ORF">S01H1_08520</name>
</gene>
<evidence type="ECO:0000313" key="2">
    <source>
        <dbReference type="EMBL" id="GAF77084.1"/>
    </source>
</evidence>
<dbReference type="GO" id="GO:0016491">
    <property type="term" value="F:oxidoreductase activity"/>
    <property type="evidence" value="ECO:0007669"/>
    <property type="project" value="InterPro"/>
</dbReference>
<dbReference type="EMBL" id="BARS01004367">
    <property type="protein sequence ID" value="GAF77084.1"/>
    <property type="molecule type" value="Genomic_DNA"/>
</dbReference>
<name>X0S7V4_9ZZZZ</name>
<comment type="caution">
    <text evidence="2">The sequence shown here is derived from an EMBL/GenBank/DDBJ whole genome shotgun (WGS) entry which is preliminary data.</text>
</comment>
<dbReference type="AlphaFoldDB" id="X0S7V4"/>
<dbReference type="PROSITE" id="PS51352">
    <property type="entry name" value="THIOREDOXIN_2"/>
    <property type="match status" value="1"/>
</dbReference>
<dbReference type="CDD" id="cd02966">
    <property type="entry name" value="TlpA_like_family"/>
    <property type="match status" value="1"/>
</dbReference>
<protein>
    <recommendedName>
        <fullName evidence="1">Thioredoxin domain-containing protein</fullName>
    </recommendedName>
</protein>
<proteinExistence type="predicted"/>
<accession>X0S7V4</accession>
<feature type="non-terminal residue" evidence="2">
    <location>
        <position position="1"/>
    </location>
</feature>
<dbReference type="Pfam" id="PF00578">
    <property type="entry name" value="AhpC-TSA"/>
    <property type="match status" value="1"/>
</dbReference>
<dbReference type="InterPro" id="IPR000866">
    <property type="entry name" value="AhpC/TSA"/>
</dbReference>
<dbReference type="GO" id="GO:0016209">
    <property type="term" value="F:antioxidant activity"/>
    <property type="evidence" value="ECO:0007669"/>
    <property type="project" value="InterPro"/>
</dbReference>
<dbReference type="InterPro" id="IPR019207">
    <property type="entry name" value="DUF2092"/>
</dbReference>
<dbReference type="SUPFAM" id="SSF52833">
    <property type="entry name" value="Thioredoxin-like"/>
    <property type="match status" value="1"/>
</dbReference>
<dbReference type="Gene3D" id="3.40.30.10">
    <property type="entry name" value="Glutaredoxin"/>
    <property type="match status" value="1"/>
</dbReference>
<dbReference type="Pfam" id="PF09865">
    <property type="entry name" value="DUF2092"/>
    <property type="match status" value="1"/>
</dbReference>
<dbReference type="InterPro" id="IPR036249">
    <property type="entry name" value="Thioredoxin-like_sf"/>
</dbReference>
<evidence type="ECO:0000259" key="1">
    <source>
        <dbReference type="PROSITE" id="PS51352"/>
    </source>
</evidence>
<feature type="domain" description="Thioredoxin" evidence="1">
    <location>
        <begin position="109"/>
        <end position="253"/>
    </location>
</feature>
<dbReference type="InterPro" id="IPR013766">
    <property type="entry name" value="Thioredoxin_domain"/>
</dbReference>